<comment type="caution">
    <text evidence="1">The sequence shown here is derived from an EMBL/GenBank/DDBJ whole genome shotgun (WGS) entry which is preliminary data.</text>
</comment>
<dbReference type="RefSeq" id="WP_275680965.1">
    <property type="nucleotide sequence ID" value="NZ_JAJLJH010000001.1"/>
</dbReference>
<organism evidence="1 2">
    <name type="scientific">Scleromatobacter humisilvae</name>
    <dbReference type="NCBI Taxonomy" id="2897159"/>
    <lineage>
        <taxon>Bacteria</taxon>
        <taxon>Pseudomonadati</taxon>
        <taxon>Pseudomonadota</taxon>
        <taxon>Betaproteobacteria</taxon>
        <taxon>Burkholderiales</taxon>
        <taxon>Sphaerotilaceae</taxon>
        <taxon>Scleromatobacter</taxon>
    </lineage>
</organism>
<name>A0A9X1YER4_9BURK</name>
<gene>
    <name evidence="1" type="ORF">LPC04_04395</name>
</gene>
<protein>
    <submittedName>
        <fullName evidence="1">Metal-dependent hydrolase</fullName>
    </submittedName>
</protein>
<keyword evidence="1" id="KW-0378">Hydrolase</keyword>
<sequence length="287" mass="32974">MNAPIELPVAAAEAARRLPIRRLRVDLSKGFPKLWNGGQAFRTHYMNALSFSFPVGEQVFIDSVRKGVELLPADQQAAWADEVRGFVGQEATHRFLHGQFNAELERQGLVNHWQHWAARRIKRGENMHPINHVAATAAFEHFTAVMATGFLSHPAWLEGAPPDLALLWRWHAVEESEHKAVAFDLYRAMGGTERRRILWFVYLAAVFLVESSRQTFINLWRTGLWWRPRTWSQAARFLFGRHGLWAACLFPLLRYLRPGFHPNQLADADEMAQWLQTQRDAYSIVAG</sequence>
<dbReference type="Proteomes" id="UP001139353">
    <property type="component" value="Unassembled WGS sequence"/>
</dbReference>
<dbReference type="InterPro" id="IPR016516">
    <property type="entry name" value="UCP07580"/>
</dbReference>
<keyword evidence="2" id="KW-1185">Reference proteome</keyword>
<dbReference type="PANTHER" id="PTHR39456:SF1">
    <property type="entry name" value="METAL-DEPENDENT HYDROLASE"/>
    <property type="match status" value="1"/>
</dbReference>
<dbReference type="PANTHER" id="PTHR39456">
    <property type="entry name" value="METAL-DEPENDENT HYDROLASE"/>
    <property type="match status" value="1"/>
</dbReference>
<dbReference type="EMBL" id="JAJLJH010000001">
    <property type="protein sequence ID" value="MCK9684944.1"/>
    <property type="molecule type" value="Genomic_DNA"/>
</dbReference>
<reference evidence="1" key="1">
    <citation type="submission" date="2021-11" db="EMBL/GenBank/DDBJ databases">
        <title>BS-T2-15 a new species belonging to the Comamonadaceae family isolated from the soil of a French oak forest.</title>
        <authorList>
            <person name="Mieszkin S."/>
            <person name="Alain K."/>
        </authorList>
    </citation>
    <scope>NUCLEOTIDE SEQUENCE</scope>
    <source>
        <strain evidence="1">BS-T2-15</strain>
    </source>
</reference>
<evidence type="ECO:0000313" key="2">
    <source>
        <dbReference type="Proteomes" id="UP001139353"/>
    </source>
</evidence>
<dbReference type="PIRSF" id="PIRSF007580">
    <property type="entry name" value="UCP07580"/>
    <property type="match status" value="1"/>
</dbReference>
<dbReference type="AlphaFoldDB" id="A0A9X1YER4"/>
<dbReference type="GO" id="GO:0016787">
    <property type="term" value="F:hydrolase activity"/>
    <property type="evidence" value="ECO:0007669"/>
    <property type="project" value="UniProtKB-KW"/>
</dbReference>
<dbReference type="Pfam" id="PF10118">
    <property type="entry name" value="Metal_hydrol"/>
    <property type="match status" value="1"/>
</dbReference>
<proteinExistence type="predicted"/>
<accession>A0A9X1YER4</accession>
<evidence type="ECO:0000313" key="1">
    <source>
        <dbReference type="EMBL" id="MCK9684944.1"/>
    </source>
</evidence>